<proteinExistence type="predicted"/>
<reference evidence="1 2" key="1">
    <citation type="submission" date="2012-04" db="EMBL/GenBank/DDBJ databases">
        <authorList>
            <person name="Harkins D.M."/>
            <person name="Madupu R."/>
            <person name="Durkin A.S."/>
            <person name="Torralba M."/>
            <person name="Methe B."/>
            <person name="Sutton G.G."/>
            <person name="Nelson K.E."/>
        </authorList>
    </citation>
    <scope>NUCLEOTIDE SEQUENCE [LARGE SCALE GENOMIC DNA]</scope>
    <source>
        <strain evidence="1 2">VK64</strain>
    </source>
</reference>
<dbReference type="EMBL" id="AJMT01000087">
    <property type="protein sequence ID" value="EIG29123.1"/>
    <property type="molecule type" value="Genomic_DNA"/>
</dbReference>
<dbReference type="AlphaFoldDB" id="I2NTG2"/>
<sequence length="40" mass="4635">MIAFLCWGWDDEAGEFVSFGGLRSSEKPYAFMFRQAKSIR</sequence>
<dbReference type="Proteomes" id="UP000004473">
    <property type="component" value="Unassembled WGS sequence"/>
</dbReference>
<comment type="caution">
    <text evidence="1">The sequence shown here is derived from an EMBL/GenBank/DDBJ whole genome shotgun (WGS) entry which is preliminary data.</text>
</comment>
<accession>I2NTG2</accession>
<evidence type="ECO:0000313" key="2">
    <source>
        <dbReference type="Proteomes" id="UP000004473"/>
    </source>
</evidence>
<gene>
    <name evidence="1" type="ORF">HMPREF1051_0902</name>
</gene>
<evidence type="ECO:0000313" key="1">
    <source>
        <dbReference type="EMBL" id="EIG29123.1"/>
    </source>
</evidence>
<name>I2NTG2_NEISI</name>
<organism evidence="1 2">
    <name type="scientific">Neisseria sicca VK64</name>
    <dbReference type="NCBI Taxonomy" id="1095748"/>
    <lineage>
        <taxon>Bacteria</taxon>
        <taxon>Pseudomonadati</taxon>
        <taxon>Pseudomonadota</taxon>
        <taxon>Betaproteobacteria</taxon>
        <taxon>Neisseriales</taxon>
        <taxon>Neisseriaceae</taxon>
        <taxon>Neisseria</taxon>
    </lineage>
</organism>
<protein>
    <submittedName>
        <fullName evidence="1">Uncharacterized protein</fullName>
    </submittedName>
</protein>